<proteinExistence type="predicted"/>
<dbReference type="OrthoDB" id="408631at2759"/>
<organism evidence="2 3">
    <name type="scientific">Penicillium italicum</name>
    <name type="common">Blue mold</name>
    <dbReference type="NCBI Taxonomy" id="40296"/>
    <lineage>
        <taxon>Eukaryota</taxon>
        <taxon>Fungi</taxon>
        <taxon>Dikarya</taxon>
        <taxon>Ascomycota</taxon>
        <taxon>Pezizomycotina</taxon>
        <taxon>Eurotiomycetes</taxon>
        <taxon>Eurotiomycetidae</taxon>
        <taxon>Eurotiales</taxon>
        <taxon>Aspergillaceae</taxon>
        <taxon>Penicillium</taxon>
    </lineage>
</organism>
<dbReference type="Gene3D" id="3.80.10.10">
    <property type="entry name" value="Ribonuclease Inhibitor"/>
    <property type="match status" value="1"/>
</dbReference>
<evidence type="ECO:0000313" key="2">
    <source>
        <dbReference type="EMBL" id="KGO76558.1"/>
    </source>
</evidence>
<evidence type="ECO:0000256" key="1">
    <source>
        <dbReference type="SAM" id="MobiDB-lite"/>
    </source>
</evidence>
<dbReference type="AlphaFoldDB" id="A0A0A2LBI7"/>
<accession>A0A0A2LBI7</accession>
<keyword evidence="3" id="KW-1185">Reference proteome</keyword>
<protein>
    <recommendedName>
        <fullName evidence="4">F-box domain-containing protein</fullName>
    </recommendedName>
</protein>
<dbReference type="OMA" id="PSHIPHM"/>
<dbReference type="Proteomes" id="UP000030104">
    <property type="component" value="Unassembled WGS sequence"/>
</dbReference>
<evidence type="ECO:0008006" key="4">
    <source>
        <dbReference type="Google" id="ProtNLM"/>
    </source>
</evidence>
<dbReference type="InterPro" id="IPR032675">
    <property type="entry name" value="LRR_dom_sf"/>
</dbReference>
<dbReference type="HOGENOM" id="CLU_016204_0_0_1"/>
<dbReference type="STRING" id="40296.A0A0A2LBI7"/>
<sequence length="873" mass="97416">MDLIPPSYESATDRDAWIIIARYIPSSDLYAASLVCHRWHGLFMPFLWGDPASHFGTDNDAVYVALTRFLRTLKYAREEVRALTHTLHLPPALSEIYGGPRPGWLRVILEYLPYLQRLMVSKLPFFDHHAMTALKTHERSSPYNIRLLLAECEPNTTSASLAQTLLLFPALTYLDLSYTTPARDRTVLSTLSQMPFLRVLKLRGIGLKDNDAELLANAIGRRVRCLDLRDNMLTDMAVRSLLQISFLPLNWRERQRNPRQTTASPDPFSHFEINESGSDFFKRPDLDEQFAKILARPVLFHPWVEDLPHTGITHLYITGNHISVEAVASLLLSSRLHALDIGTIKPPDKTHQTHRYGKKKYPGAEKLVPILGKIAGDNLIFLRAHHDVLTGQLPTKDTASKDKDEFLLELSAQNSPRKVEHLELGASRQVYELPEETRPVFELAGTSTTDSTGSSSTIDRLITSRQLLAAYEDGPTPSARPGPAFAPEVGQPIPIHSSVNGGTNFDASRTDTWGTEQEEEGTLPSISMSSDCDTLATDFSLRSTLQCHSPISLNNPLAQRVQELLAKRPRNQSIPLQKGKESWFLYLHPSHIPHMESLVLTDVPSHVTPNSLILSALTRFITACSNEALLATLQAGSDYSLPPGQARMQAEQQRSRSLFGLRRLVLEITPVDTSKLTSWKPGNQFNATGHSSTGDRDSENLWSAATNDFSFFGEEECGVPENDPGKYLPRIVLNEKVSLIPSEDDSLHPPGYSRLGHHLPQSDTNPGPLRTAGDRKQQSQVPTIDLVAELAAFRRGKKAEYEEVVRRARGRRSTLGTGASGLLMPSSPHISLSHYVEGHWKGEVKVVRNPMPKVRTGTVDMYGNYFEKGYLYP</sequence>
<feature type="compositionally biased region" description="Polar residues" evidence="1">
    <location>
        <begin position="680"/>
        <end position="692"/>
    </location>
</feature>
<dbReference type="PhylomeDB" id="A0A0A2LBI7"/>
<dbReference type="EMBL" id="JQGA01000243">
    <property type="protein sequence ID" value="KGO76558.1"/>
    <property type="molecule type" value="Genomic_DNA"/>
</dbReference>
<feature type="region of interest" description="Disordered" evidence="1">
    <location>
        <begin position="680"/>
        <end position="699"/>
    </location>
</feature>
<feature type="region of interest" description="Disordered" evidence="1">
    <location>
        <begin position="495"/>
        <end position="528"/>
    </location>
</feature>
<comment type="caution">
    <text evidence="2">The sequence shown here is derived from an EMBL/GenBank/DDBJ whole genome shotgun (WGS) entry which is preliminary data.</text>
</comment>
<dbReference type="SUPFAM" id="SSF52047">
    <property type="entry name" value="RNI-like"/>
    <property type="match status" value="1"/>
</dbReference>
<feature type="compositionally biased region" description="Polar residues" evidence="1">
    <location>
        <begin position="497"/>
        <end position="515"/>
    </location>
</feature>
<evidence type="ECO:0000313" key="3">
    <source>
        <dbReference type="Proteomes" id="UP000030104"/>
    </source>
</evidence>
<name>A0A0A2LBI7_PENIT</name>
<gene>
    <name evidence="2" type="ORF">PITC_088370</name>
</gene>
<reference evidence="2 3" key="1">
    <citation type="journal article" date="2015" name="Mol. Plant Microbe Interact.">
        <title>Genome, transcriptome, and functional analyses of Penicillium expansum provide new insights into secondary metabolism and pathogenicity.</title>
        <authorList>
            <person name="Ballester A.R."/>
            <person name="Marcet-Houben M."/>
            <person name="Levin E."/>
            <person name="Sela N."/>
            <person name="Selma-Lazaro C."/>
            <person name="Carmona L."/>
            <person name="Wisniewski M."/>
            <person name="Droby S."/>
            <person name="Gonzalez-Candelas L."/>
            <person name="Gabaldon T."/>
        </authorList>
    </citation>
    <scope>NUCLEOTIDE SEQUENCE [LARGE SCALE GENOMIC DNA]</scope>
    <source>
        <strain evidence="2 3">PHI-1</strain>
    </source>
</reference>
<feature type="region of interest" description="Disordered" evidence="1">
    <location>
        <begin position="742"/>
        <end position="780"/>
    </location>
</feature>